<protein>
    <recommendedName>
        <fullName evidence="4">CASP-like protein</fullName>
    </recommendedName>
</protein>
<comment type="caution">
    <text evidence="2">The sequence shown here is derived from an EMBL/GenBank/DDBJ whole genome shotgun (WGS) entry which is preliminary data.</text>
</comment>
<evidence type="ECO:0008006" key="4">
    <source>
        <dbReference type="Google" id="ProtNLM"/>
    </source>
</evidence>
<dbReference type="EMBL" id="JAGKQM010000015">
    <property type="protein sequence ID" value="KAH0876642.1"/>
    <property type="molecule type" value="Genomic_DNA"/>
</dbReference>
<evidence type="ECO:0000313" key="2">
    <source>
        <dbReference type="EMBL" id="KAH0876642.1"/>
    </source>
</evidence>
<sequence>GGKEGNSGCFSATIVFCIVLIVGLDVVAGIVAKQAEVAQEEVKHTRLWLLECKAPSQKAFMLGFIALGCLAAAHLFAIIIGCSTSNMFKYYLNFCHEIDTWCGTYGLDDGGEQGRSNCGSGDTYNGHMDEQRVKIRMWIHIQTFSVFRRQCVFLSCHCLCPFVLVGRM</sequence>
<feature type="transmembrane region" description="Helical" evidence="1">
    <location>
        <begin position="59"/>
        <end position="82"/>
    </location>
</feature>
<reference evidence="2 3" key="1">
    <citation type="submission" date="2021-05" db="EMBL/GenBank/DDBJ databases">
        <title>Genome Assembly of Synthetic Allotetraploid Brassica napus Reveals Homoeologous Exchanges between Subgenomes.</title>
        <authorList>
            <person name="Davis J.T."/>
        </authorList>
    </citation>
    <scope>NUCLEOTIDE SEQUENCE [LARGE SCALE GENOMIC DNA]</scope>
    <source>
        <strain evidence="3">cv. Da-Ae</strain>
        <tissue evidence="2">Seedling</tissue>
    </source>
</reference>
<keyword evidence="1" id="KW-1133">Transmembrane helix</keyword>
<gene>
    <name evidence="2" type="ORF">HID58_064036</name>
</gene>
<proteinExistence type="predicted"/>
<keyword evidence="1" id="KW-0472">Membrane</keyword>
<accession>A0ABQ7Z8U8</accession>
<name>A0ABQ7Z8U8_BRANA</name>
<keyword evidence="1" id="KW-0812">Transmembrane</keyword>
<evidence type="ECO:0000256" key="1">
    <source>
        <dbReference type="SAM" id="Phobius"/>
    </source>
</evidence>
<organism evidence="2 3">
    <name type="scientific">Brassica napus</name>
    <name type="common">Rape</name>
    <dbReference type="NCBI Taxonomy" id="3708"/>
    <lineage>
        <taxon>Eukaryota</taxon>
        <taxon>Viridiplantae</taxon>
        <taxon>Streptophyta</taxon>
        <taxon>Embryophyta</taxon>
        <taxon>Tracheophyta</taxon>
        <taxon>Spermatophyta</taxon>
        <taxon>Magnoliopsida</taxon>
        <taxon>eudicotyledons</taxon>
        <taxon>Gunneridae</taxon>
        <taxon>Pentapetalae</taxon>
        <taxon>rosids</taxon>
        <taxon>malvids</taxon>
        <taxon>Brassicales</taxon>
        <taxon>Brassicaceae</taxon>
        <taxon>Brassiceae</taxon>
        <taxon>Brassica</taxon>
    </lineage>
</organism>
<feature type="non-terminal residue" evidence="2">
    <location>
        <position position="1"/>
    </location>
</feature>
<keyword evidence="3" id="KW-1185">Reference proteome</keyword>
<feature type="transmembrane region" description="Helical" evidence="1">
    <location>
        <begin position="12"/>
        <end position="32"/>
    </location>
</feature>
<evidence type="ECO:0000313" key="3">
    <source>
        <dbReference type="Proteomes" id="UP000824890"/>
    </source>
</evidence>
<dbReference type="Proteomes" id="UP000824890">
    <property type="component" value="Unassembled WGS sequence"/>
</dbReference>